<name>A0A6A5YHY2_9PLEO</name>
<evidence type="ECO:0000313" key="4">
    <source>
        <dbReference type="Proteomes" id="UP000799770"/>
    </source>
</evidence>
<dbReference type="PANTHER" id="PTHR39614">
    <property type="entry name" value="INTEGRAL MEMBRANE PROTEIN"/>
    <property type="match status" value="1"/>
</dbReference>
<evidence type="ECO:0000259" key="2">
    <source>
        <dbReference type="Pfam" id="PF20684"/>
    </source>
</evidence>
<feature type="transmembrane region" description="Helical" evidence="1">
    <location>
        <begin position="57"/>
        <end position="81"/>
    </location>
</feature>
<feature type="transmembrane region" description="Helical" evidence="1">
    <location>
        <begin position="101"/>
        <end position="126"/>
    </location>
</feature>
<dbReference type="AlphaFoldDB" id="A0A6A5YHY2"/>
<feature type="domain" description="Rhodopsin" evidence="2">
    <location>
        <begin position="43"/>
        <end position="278"/>
    </location>
</feature>
<feature type="transmembrane region" description="Helical" evidence="1">
    <location>
        <begin position="138"/>
        <end position="161"/>
    </location>
</feature>
<sequence>MDSTELPPGEGDRFALITEDNYSGYLWIASILGLIYSLLVIVVRLHIKWNLFGADDVTAAVATVLQLGQVVPLFLAMKHGLGKSNDLLSAQQLEDAGKATFAAQIFLILALAAAKGSVAALMLRLFTRDIKATRRSWILCNTTLALTVAWGIGAIVAVSVSCSTSNFINISSQCGDRVLRWRIIAAFDIFLEVLLVTLPVLFIWPIQMKGYIKLQVIVAFGFRLPVIGFAIAHLHYVSSYANSNNVSKDIIPALVYQQFELFWSLLAATIPTLKAFMRSFNSGFGMEIDLDGYGSAYGSNGTYPLESLQNATSSNGAVVSRPGVRARTRERDDVTFGSRSATGSTRDRRITPLSDIMREGSQELIIQKEVQWTVRHDDAGTQRR</sequence>
<protein>
    <recommendedName>
        <fullName evidence="2">Rhodopsin domain-containing protein</fullName>
    </recommendedName>
</protein>
<keyword evidence="1" id="KW-0812">Transmembrane</keyword>
<feature type="transmembrane region" description="Helical" evidence="1">
    <location>
        <begin position="216"/>
        <end position="236"/>
    </location>
</feature>
<feature type="transmembrane region" description="Helical" evidence="1">
    <location>
        <begin position="24"/>
        <end position="45"/>
    </location>
</feature>
<dbReference type="InterPro" id="IPR049326">
    <property type="entry name" value="Rhodopsin_dom_fungi"/>
</dbReference>
<keyword evidence="1" id="KW-1133">Transmembrane helix</keyword>
<evidence type="ECO:0000256" key="1">
    <source>
        <dbReference type="SAM" id="Phobius"/>
    </source>
</evidence>
<dbReference type="Pfam" id="PF20684">
    <property type="entry name" value="Fung_rhodopsin"/>
    <property type="match status" value="1"/>
</dbReference>
<proteinExistence type="predicted"/>
<dbReference type="PANTHER" id="PTHR39614:SF2">
    <property type="entry name" value="INTEGRAL MEMBRANE PROTEIN"/>
    <property type="match status" value="1"/>
</dbReference>
<dbReference type="OrthoDB" id="3918601at2759"/>
<keyword evidence="1" id="KW-0472">Membrane</keyword>
<gene>
    <name evidence="3" type="ORF">BDV96DRAFT_533619</name>
</gene>
<feature type="transmembrane region" description="Helical" evidence="1">
    <location>
        <begin position="181"/>
        <end position="204"/>
    </location>
</feature>
<accession>A0A6A5YHY2</accession>
<dbReference type="Proteomes" id="UP000799770">
    <property type="component" value="Unassembled WGS sequence"/>
</dbReference>
<evidence type="ECO:0000313" key="3">
    <source>
        <dbReference type="EMBL" id="KAF2106570.1"/>
    </source>
</evidence>
<dbReference type="EMBL" id="ML977361">
    <property type="protein sequence ID" value="KAF2106570.1"/>
    <property type="molecule type" value="Genomic_DNA"/>
</dbReference>
<organism evidence="3 4">
    <name type="scientific">Lophiotrema nucula</name>
    <dbReference type="NCBI Taxonomy" id="690887"/>
    <lineage>
        <taxon>Eukaryota</taxon>
        <taxon>Fungi</taxon>
        <taxon>Dikarya</taxon>
        <taxon>Ascomycota</taxon>
        <taxon>Pezizomycotina</taxon>
        <taxon>Dothideomycetes</taxon>
        <taxon>Pleosporomycetidae</taxon>
        <taxon>Pleosporales</taxon>
        <taxon>Lophiotremataceae</taxon>
        <taxon>Lophiotrema</taxon>
    </lineage>
</organism>
<reference evidence="3" key="1">
    <citation type="journal article" date="2020" name="Stud. Mycol.">
        <title>101 Dothideomycetes genomes: a test case for predicting lifestyles and emergence of pathogens.</title>
        <authorList>
            <person name="Haridas S."/>
            <person name="Albert R."/>
            <person name="Binder M."/>
            <person name="Bloem J."/>
            <person name="Labutti K."/>
            <person name="Salamov A."/>
            <person name="Andreopoulos B."/>
            <person name="Baker S."/>
            <person name="Barry K."/>
            <person name="Bills G."/>
            <person name="Bluhm B."/>
            <person name="Cannon C."/>
            <person name="Castanera R."/>
            <person name="Culley D."/>
            <person name="Daum C."/>
            <person name="Ezra D."/>
            <person name="Gonzalez J."/>
            <person name="Henrissat B."/>
            <person name="Kuo A."/>
            <person name="Liang C."/>
            <person name="Lipzen A."/>
            <person name="Lutzoni F."/>
            <person name="Magnuson J."/>
            <person name="Mondo S."/>
            <person name="Nolan M."/>
            <person name="Ohm R."/>
            <person name="Pangilinan J."/>
            <person name="Park H.-J."/>
            <person name="Ramirez L."/>
            <person name="Alfaro M."/>
            <person name="Sun H."/>
            <person name="Tritt A."/>
            <person name="Yoshinaga Y."/>
            <person name="Zwiers L.-H."/>
            <person name="Turgeon B."/>
            <person name="Goodwin S."/>
            <person name="Spatafora J."/>
            <person name="Crous P."/>
            <person name="Grigoriev I."/>
        </authorList>
    </citation>
    <scope>NUCLEOTIDE SEQUENCE</scope>
    <source>
        <strain evidence="3">CBS 627.86</strain>
    </source>
</reference>
<feature type="transmembrane region" description="Helical" evidence="1">
    <location>
        <begin position="256"/>
        <end position="276"/>
    </location>
</feature>
<keyword evidence="4" id="KW-1185">Reference proteome</keyword>